<comment type="caution">
    <text evidence="1">The sequence shown here is derived from an EMBL/GenBank/DDBJ whole genome shotgun (WGS) entry which is preliminary data.</text>
</comment>
<gene>
    <name evidence="1" type="ORF">LCGC14_1769510</name>
</gene>
<proteinExistence type="predicted"/>
<name>A0A0F9GYR3_9ZZZZ</name>
<dbReference type="AlphaFoldDB" id="A0A0F9GYR3"/>
<accession>A0A0F9GYR3</accession>
<protein>
    <submittedName>
        <fullName evidence="1">Uncharacterized protein</fullName>
    </submittedName>
</protein>
<dbReference type="EMBL" id="LAZR01016572">
    <property type="protein sequence ID" value="KKM03925.1"/>
    <property type="molecule type" value="Genomic_DNA"/>
</dbReference>
<evidence type="ECO:0000313" key="1">
    <source>
        <dbReference type="EMBL" id="KKM03925.1"/>
    </source>
</evidence>
<sequence>MVRCIRCGRNVRPGDVSPGGRCPLCLAIVKEEAMDKEILDYTARNLLEPELKDLQDNINDAVEGL</sequence>
<organism evidence="1">
    <name type="scientific">marine sediment metagenome</name>
    <dbReference type="NCBI Taxonomy" id="412755"/>
    <lineage>
        <taxon>unclassified sequences</taxon>
        <taxon>metagenomes</taxon>
        <taxon>ecological metagenomes</taxon>
    </lineage>
</organism>
<reference evidence="1" key="1">
    <citation type="journal article" date="2015" name="Nature">
        <title>Complex archaea that bridge the gap between prokaryotes and eukaryotes.</title>
        <authorList>
            <person name="Spang A."/>
            <person name="Saw J.H."/>
            <person name="Jorgensen S.L."/>
            <person name="Zaremba-Niedzwiedzka K."/>
            <person name="Martijn J."/>
            <person name="Lind A.E."/>
            <person name="van Eijk R."/>
            <person name="Schleper C."/>
            <person name="Guy L."/>
            <person name="Ettema T.J."/>
        </authorList>
    </citation>
    <scope>NUCLEOTIDE SEQUENCE</scope>
</reference>